<proteinExistence type="predicted"/>
<reference evidence="1" key="1">
    <citation type="submission" date="2023-08" db="EMBL/GenBank/DDBJ databases">
        <title>A de novo genome assembly of Solanum verrucosum Schlechtendal, a Mexican diploid species geographically isolated from the other diploid A-genome species in potato relatives.</title>
        <authorList>
            <person name="Hosaka K."/>
        </authorList>
    </citation>
    <scope>NUCLEOTIDE SEQUENCE</scope>
    <source>
        <tissue evidence="1">Young leaves</tissue>
    </source>
</reference>
<dbReference type="SUPFAM" id="SSF53098">
    <property type="entry name" value="Ribonuclease H-like"/>
    <property type="match status" value="1"/>
</dbReference>
<protein>
    <submittedName>
        <fullName evidence="1">Uncharacterized protein</fullName>
    </submittedName>
</protein>
<gene>
    <name evidence="1" type="ORF">MTR67_002143</name>
</gene>
<organism evidence="1 2">
    <name type="scientific">Solanum verrucosum</name>
    <dbReference type="NCBI Taxonomy" id="315347"/>
    <lineage>
        <taxon>Eukaryota</taxon>
        <taxon>Viridiplantae</taxon>
        <taxon>Streptophyta</taxon>
        <taxon>Embryophyta</taxon>
        <taxon>Tracheophyta</taxon>
        <taxon>Spermatophyta</taxon>
        <taxon>Magnoliopsida</taxon>
        <taxon>eudicotyledons</taxon>
        <taxon>Gunneridae</taxon>
        <taxon>Pentapetalae</taxon>
        <taxon>asterids</taxon>
        <taxon>lamiids</taxon>
        <taxon>Solanales</taxon>
        <taxon>Solanaceae</taxon>
        <taxon>Solanoideae</taxon>
        <taxon>Solaneae</taxon>
        <taxon>Solanum</taxon>
    </lineage>
</organism>
<sequence length="84" mass="9574">MGLFMSSYGNKYIFMDVDCVSKWVEVLALPIIEGTNGNANRTDWSRKLDDTLCAYRTAFKTLIGMSPYEFVFGESCHIPVKHEN</sequence>
<evidence type="ECO:0000313" key="1">
    <source>
        <dbReference type="EMBL" id="WMV08758.1"/>
    </source>
</evidence>
<dbReference type="InterPro" id="IPR052160">
    <property type="entry name" value="Gypsy_RT_Integrase-like"/>
</dbReference>
<name>A0AAF0PPE2_SOLVR</name>
<keyword evidence="2" id="KW-1185">Reference proteome</keyword>
<accession>A0AAF0PPE2</accession>
<evidence type="ECO:0000313" key="2">
    <source>
        <dbReference type="Proteomes" id="UP001234989"/>
    </source>
</evidence>
<dbReference type="InterPro" id="IPR012337">
    <property type="entry name" value="RNaseH-like_sf"/>
</dbReference>
<dbReference type="AlphaFoldDB" id="A0AAF0PPE2"/>
<dbReference type="PANTHER" id="PTHR47266">
    <property type="entry name" value="ENDONUCLEASE-RELATED"/>
    <property type="match status" value="1"/>
</dbReference>
<dbReference type="Proteomes" id="UP001234989">
    <property type="component" value="Chromosome 1"/>
</dbReference>
<dbReference type="EMBL" id="CP133612">
    <property type="protein sequence ID" value="WMV08758.1"/>
    <property type="molecule type" value="Genomic_DNA"/>
</dbReference>
<dbReference type="Gene3D" id="3.30.420.10">
    <property type="entry name" value="Ribonuclease H-like superfamily/Ribonuclease H"/>
    <property type="match status" value="1"/>
</dbReference>
<dbReference type="GO" id="GO:0003676">
    <property type="term" value="F:nucleic acid binding"/>
    <property type="evidence" value="ECO:0007669"/>
    <property type="project" value="InterPro"/>
</dbReference>
<dbReference type="InterPro" id="IPR036397">
    <property type="entry name" value="RNaseH_sf"/>
</dbReference>